<organism evidence="5 6">
    <name type="scientific">Nelumbo nucifera</name>
    <name type="common">Sacred lotus</name>
    <dbReference type="NCBI Taxonomy" id="4432"/>
    <lineage>
        <taxon>Eukaryota</taxon>
        <taxon>Viridiplantae</taxon>
        <taxon>Streptophyta</taxon>
        <taxon>Embryophyta</taxon>
        <taxon>Tracheophyta</taxon>
        <taxon>Spermatophyta</taxon>
        <taxon>Magnoliopsida</taxon>
        <taxon>Proteales</taxon>
        <taxon>Nelumbonaceae</taxon>
        <taxon>Nelumbo</taxon>
    </lineage>
</organism>
<evidence type="ECO:0008006" key="7">
    <source>
        <dbReference type="Google" id="ProtNLM"/>
    </source>
</evidence>
<dbReference type="InterPro" id="IPR042197">
    <property type="entry name" value="Apaf_helical"/>
</dbReference>
<evidence type="ECO:0000259" key="3">
    <source>
        <dbReference type="Pfam" id="PF00931"/>
    </source>
</evidence>
<dbReference type="GO" id="GO:0043531">
    <property type="term" value="F:ADP binding"/>
    <property type="evidence" value="ECO:0007669"/>
    <property type="project" value="InterPro"/>
</dbReference>
<dbReference type="SUPFAM" id="SSF52540">
    <property type="entry name" value="P-loop containing nucleoside triphosphate hydrolases"/>
    <property type="match status" value="1"/>
</dbReference>
<dbReference type="PANTHER" id="PTHR23155">
    <property type="entry name" value="DISEASE RESISTANCE PROTEIN RP"/>
    <property type="match status" value="1"/>
</dbReference>
<dbReference type="Pfam" id="PF00931">
    <property type="entry name" value="NB-ARC"/>
    <property type="match status" value="1"/>
</dbReference>
<dbReference type="PRINTS" id="PR00364">
    <property type="entry name" value="DISEASERSIST"/>
</dbReference>
<keyword evidence="2" id="KW-0611">Plant defense</keyword>
<evidence type="ECO:0000259" key="4">
    <source>
        <dbReference type="Pfam" id="PF23559"/>
    </source>
</evidence>
<dbReference type="AlphaFoldDB" id="A0A822ZR27"/>
<dbReference type="Pfam" id="PF23559">
    <property type="entry name" value="WHD_DRP"/>
    <property type="match status" value="1"/>
</dbReference>
<accession>A0A822ZR27</accession>
<evidence type="ECO:0000313" key="6">
    <source>
        <dbReference type="Proteomes" id="UP000607653"/>
    </source>
</evidence>
<dbReference type="EMBL" id="DUZY01000008">
    <property type="protein sequence ID" value="DAD47692.1"/>
    <property type="molecule type" value="Genomic_DNA"/>
</dbReference>
<feature type="domain" description="NB-ARC" evidence="3">
    <location>
        <begin position="101"/>
        <end position="273"/>
    </location>
</feature>
<dbReference type="InterPro" id="IPR058922">
    <property type="entry name" value="WHD_DRP"/>
</dbReference>
<dbReference type="FunFam" id="1.10.10.10:FF:000322">
    <property type="entry name" value="Probable disease resistance protein At1g63360"/>
    <property type="match status" value="1"/>
</dbReference>
<dbReference type="InterPro" id="IPR027417">
    <property type="entry name" value="P-loop_NTPase"/>
</dbReference>
<name>A0A822ZR27_NELNU</name>
<dbReference type="Gene3D" id="1.10.10.10">
    <property type="entry name" value="Winged helix-like DNA-binding domain superfamily/Winged helix DNA-binding domain"/>
    <property type="match status" value="1"/>
</dbReference>
<evidence type="ECO:0000256" key="1">
    <source>
        <dbReference type="ARBA" id="ARBA00022737"/>
    </source>
</evidence>
<dbReference type="GO" id="GO:0006952">
    <property type="term" value="P:defense response"/>
    <property type="evidence" value="ECO:0007669"/>
    <property type="project" value="UniProtKB-KW"/>
</dbReference>
<dbReference type="PANTHER" id="PTHR23155:SF1205">
    <property type="entry name" value="DISEASE RESISTANCE PROTEIN RPM1"/>
    <property type="match status" value="1"/>
</dbReference>
<proteinExistence type="predicted"/>
<dbReference type="InterPro" id="IPR044974">
    <property type="entry name" value="Disease_R_plants"/>
</dbReference>
<dbReference type="Proteomes" id="UP000607653">
    <property type="component" value="Unassembled WGS sequence"/>
</dbReference>
<keyword evidence="1" id="KW-0677">Repeat</keyword>
<feature type="domain" description="Disease resistance protein winged helix" evidence="4">
    <location>
        <begin position="352"/>
        <end position="423"/>
    </location>
</feature>
<dbReference type="InterPro" id="IPR036388">
    <property type="entry name" value="WH-like_DNA-bd_sf"/>
</dbReference>
<evidence type="ECO:0000256" key="2">
    <source>
        <dbReference type="ARBA" id="ARBA00022821"/>
    </source>
</evidence>
<reference evidence="5 6" key="1">
    <citation type="journal article" date="2020" name="Mol. Biol. Evol.">
        <title>Distinct Expression and Methylation Patterns for Genes with Different Fates following a Single Whole-Genome Duplication in Flowering Plants.</title>
        <authorList>
            <person name="Shi T."/>
            <person name="Rahmani R.S."/>
            <person name="Gugger P.F."/>
            <person name="Wang M."/>
            <person name="Li H."/>
            <person name="Zhang Y."/>
            <person name="Li Z."/>
            <person name="Wang Q."/>
            <person name="Van de Peer Y."/>
            <person name="Marchal K."/>
            <person name="Chen J."/>
        </authorList>
    </citation>
    <scope>NUCLEOTIDE SEQUENCE [LARGE SCALE GENOMIC DNA]</scope>
    <source>
        <tissue evidence="5">Leaf</tissue>
    </source>
</reference>
<gene>
    <name evidence="5" type="ORF">HUJ06_017629</name>
</gene>
<dbReference type="Gene3D" id="1.10.8.430">
    <property type="entry name" value="Helical domain of apoptotic protease-activating factors"/>
    <property type="match status" value="1"/>
</dbReference>
<keyword evidence="6" id="KW-1185">Reference proteome</keyword>
<dbReference type="Gene3D" id="3.40.50.300">
    <property type="entry name" value="P-loop containing nucleotide triphosphate hydrolases"/>
    <property type="match status" value="1"/>
</dbReference>
<sequence length="463" mass="53561">MWLTKPKTWDFQLPEHDRHGIFGCLSRFGGSMKKLRVKHQLAMEIQGIKTRVREIFERSQRYRLNTLEVGSSSIATNHNTWHNPREDSLLLEEAELVGTNKPKRKLIGWLVEENPKKFAVVSVIGMGGLGKTTIVKKVYNDESVQGYFRHRAWLNISQSFKVGDLLRSMIEKLFKASEQSIPQEMEKMNDTDLKKILKEFLLEKTYLIVLDDMWNIDAWEALKLALPRRNLGNRIIITTRFMNIASSFKEFIGHVHHLKPLGSEDAWALFCIKDLSQKILGRCEGLPLVIIAIGSLLSKREEKAEKEWDRIYRSLAAELGSGEELENVKKILLFSYNDLPCYAKPCFLYFSLFPEDYQVNCVRLIRLWVAKGFIKEKGGLTMEETTQNYFKELINRCLVQIADTHSDGTMKKCKIHDLMRDIIILKAREAYFAGSVSKDTMRMTGARVFLKTRTTSPPTFLLW</sequence>
<comment type="caution">
    <text evidence="5">The sequence shown here is derived from an EMBL/GenBank/DDBJ whole genome shotgun (WGS) entry which is preliminary data.</text>
</comment>
<dbReference type="InterPro" id="IPR002182">
    <property type="entry name" value="NB-ARC"/>
</dbReference>
<dbReference type="FunFam" id="3.40.50.300:FF:001091">
    <property type="entry name" value="Probable disease resistance protein At1g61300"/>
    <property type="match status" value="1"/>
</dbReference>
<evidence type="ECO:0000313" key="5">
    <source>
        <dbReference type="EMBL" id="DAD47692.1"/>
    </source>
</evidence>
<protein>
    <recommendedName>
        <fullName evidence="7">Disease resistance protein RPM1-like</fullName>
    </recommendedName>
</protein>